<dbReference type="Pfam" id="PF05853">
    <property type="entry name" value="BKACE"/>
    <property type="match status" value="1"/>
</dbReference>
<evidence type="ECO:0000313" key="1">
    <source>
        <dbReference type="EMBL" id="SDZ63077.1"/>
    </source>
</evidence>
<dbReference type="RefSeq" id="WP_143044730.1">
    <property type="nucleotide sequence ID" value="NZ_FNPE01000059.1"/>
</dbReference>
<gene>
    <name evidence="1" type="ORF">SAMN05421547_1595</name>
</gene>
<feature type="non-terminal residue" evidence="1">
    <location>
        <position position="1"/>
    </location>
</feature>
<reference evidence="1 2" key="1">
    <citation type="submission" date="2016-10" db="EMBL/GenBank/DDBJ databases">
        <authorList>
            <person name="de Groot N.N."/>
        </authorList>
    </citation>
    <scope>NUCLEOTIDE SEQUENCE [LARGE SCALE GENOMIC DNA]</scope>
    <source>
        <strain evidence="1 2">LMG 24775</strain>
    </source>
</reference>
<dbReference type="AlphaFoldDB" id="A0A1H3UL46"/>
<sequence length="100" mass="10889">NVRNVLPVNMMGIAMGLHVRCGTEDCLWNQSRSAKASTVSQIEQLVRIAREFGRPIATAQQARAISKIGVFYDTPEETLAANGFAPNRNGGNQGFLRKTA</sequence>
<dbReference type="InterPro" id="IPR013785">
    <property type="entry name" value="Aldolase_TIM"/>
</dbReference>
<dbReference type="InterPro" id="IPR008567">
    <property type="entry name" value="BKACE"/>
</dbReference>
<evidence type="ECO:0000313" key="2">
    <source>
        <dbReference type="Proteomes" id="UP000183417"/>
    </source>
</evidence>
<proteinExistence type="predicted"/>
<organism evidence="1 2">
    <name type="scientific">Delftia lacustris</name>
    <dbReference type="NCBI Taxonomy" id="558537"/>
    <lineage>
        <taxon>Bacteria</taxon>
        <taxon>Pseudomonadati</taxon>
        <taxon>Pseudomonadota</taxon>
        <taxon>Betaproteobacteria</taxon>
        <taxon>Burkholderiales</taxon>
        <taxon>Comamonadaceae</taxon>
        <taxon>Delftia</taxon>
    </lineage>
</organism>
<dbReference type="Proteomes" id="UP000183417">
    <property type="component" value="Unassembled WGS sequence"/>
</dbReference>
<dbReference type="GO" id="GO:0043720">
    <property type="term" value="F:3-keto-5-aminohexanoate cleavage activity"/>
    <property type="evidence" value="ECO:0007669"/>
    <property type="project" value="InterPro"/>
</dbReference>
<accession>A0A1H3UL46</accession>
<name>A0A1H3UL46_9BURK</name>
<protein>
    <submittedName>
        <fullName evidence="1">3-keto-5-aminohexanoate cleavage enzyme</fullName>
    </submittedName>
</protein>
<dbReference type="Gene3D" id="3.20.20.70">
    <property type="entry name" value="Aldolase class I"/>
    <property type="match status" value="1"/>
</dbReference>
<dbReference type="EMBL" id="FNPE01000059">
    <property type="protein sequence ID" value="SDZ63077.1"/>
    <property type="molecule type" value="Genomic_DNA"/>
</dbReference>